<evidence type="ECO:0000256" key="1">
    <source>
        <dbReference type="SAM" id="MobiDB-lite"/>
    </source>
</evidence>
<name>A0A6A5T6G6_9PLEO</name>
<evidence type="ECO:0000313" key="4">
    <source>
        <dbReference type="Proteomes" id="UP000800035"/>
    </source>
</evidence>
<feature type="region of interest" description="Disordered" evidence="1">
    <location>
        <begin position="1"/>
        <end position="45"/>
    </location>
</feature>
<sequence length="120" mass="13642">MATNDPPIQPVQDQNNMEEVEVRNEDIVSTTEEEKIPPQKSGVRINPNALMQTGKYEKGDIVHMAIVERGVRTKGTFTVARARYNSSGDFHEYQLTDDKKKGTGVWVREKALKLQEKAKR</sequence>
<dbReference type="EMBL" id="ML977069">
    <property type="protein sequence ID" value="KAF1948218.1"/>
    <property type="molecule type" value="Genomic_DNA"/>
</dbReference>
<evidence type="ECO:0000313" key="2">
    <source>
        <dbReference type="EMBL" id="KAF1948218.1"/>
    </source>
</evidence>
<dbReference type="AlphaFoldDB" id="A0A6A5T6G6"/>
<gene>
    <name evidence="3" type="ORF">CC80DRAFT_556529</name>
    <name evidence="2" type="ORF">CC80DRAFT_556560</name>
</gene>
<organism evidence="3 4">
    <name type="scientific">Byssothecium circinans</name>
    <dbReference type="NCBI Taxonomy" id="147558"/>
    <lineage>
        <taxon>Eukaryota</taxon>
        <taxon>Fungi</taxon>
        <taxon>Dikarya</taxon>
        <taxon>Ascomycota</taxon>
        <taxon>Pezizomycotina</taxon>
        <taxon>Dothideomycetes</taxon>
        <taxon>Pleosporomycetidae</taxon>
        <taxon>Pleosporales</taxon>
        <taxon>Massarineae</taxon>
        <taxon>Massarinaceae</taxon>
        <taxon>Byssothecium</taxon>
    </lineage>
</organism>
<accession>A0A6A5T6G6</accession>
<evidence type="ECO:0000313" key="3">
    <source>
        <dbReference type="EMBL" id="KAF1948233.1"/>
    </source>
</evidence>
<dbReference type="EMBL" id="ML977068">
    <property type="protein sequence ID" value="KAF1948233.1"/>
    <property type="molecule type" value="Genomic_DNA"/>
</dbReference>
<reference evidence="3" key="1">
    <citation type="journal article" date="2020" name="Stud. Mycol.">
        <title>101 Dothideomycetes genomes: a test case for predicting lifestyles and emergence of pathogens.</title>
        <authorList>
            <person name="Haridas S."/>
            <person name="Albert R."/>
            <person name="Binder M."/>
            <person name="Bloem J."/>
            <person name="Labutti K."/>
            <person name="Salamov A."/>
            <person name="Andreopoulos B."/>
            <person name="Baker S."/>
            <person name="Barry K."/>
            <person name="Bills G."/>
            <person name="Bluhm B."/>
            <person name="Cannon C."/>
            <person name="Castanera R."/>
            <person name="Culley D."/>
            <person name="Daum C."/>
            <person name="Ezra D."/>
            <person name="Gonzalez J."/>
            <person name="Henrissat B."/>
            <person name="Kuo A."/>
            <person name="Liang C."/>
            <person name="Lipzen A."/>
            <person name="Lutzoni F."/>
            <person name="Magnuson J."/>
            <person name="Mondo S."/>
            <person name="Nolan M."/>
            <person name="Ohm R."/>
            <person name="Pangilinan J."/>
            <person name="Park H.-J."/>
            <person name="Ramirez L."/>
            <person name="Alfaro M."/>
            <person name="Sun H."/>
            <person name="Tritt A."/>
            <person name="Yoshinaga Y."/>
            <person name="Zwiers L.-H."/>
            <person name="Turgeon B."/>
            <person name="Goodwin S."/>
            <person name="Spatafora J."/>
            <person name="Crous P."/>
            <person name="Grigoriev I."/>
        </authorList>
    </citation>
    <scope>NUCLEOTIDE SEQUENCE</scope>
    <source>
        <strain evidence="3">CBS 675.92</strain>
    </source>
</reference>
<dbReference type="OrthoDB" id="3913514at2759"/>
<keyword evidence="4" id="KW-1185">Reference proteome</keyword>
<dbReference type="Proteomes" id="UP000800035">
    <property type="component" value="Unassembled WGS sequence"/>
</dbReference>
<feature type="compositionally biased region" description="Basic and acidic residues" evidence="1">
    <location>
        <begin position="20"/>
        <end position="37"/>
    </location>
</feature>
<proteinExistence type="predicted"/>
<protein>
    <submittedName>
        <fullName evidence="3">Uncharacterized protein</fullName>
    </submittedName>
</protein>